<dbReference type="SUPFAM" id="SSF56059">
    <property type="entry name" value="Glutathione synthetase ATP-binding domain-like"/>
    <property type="match status" value="1"/>
</dbReference>
<gene>
    <name evidence="2" type="ORF">D4A47_01835</name>
</gene>
<organism evidence="2 3">
    <name type="scientific">Anaerotruncus massiliensis</name>
    <name type="common">ex Liu et al. 2021</name>
    <dbReference type="NCBI Taxonomy" id="2321404"/>
    <lineage>
        <taxon>Bacteria</taxon>
        <taxon>Bacillati</taxon>
        <taxon>Bacillota</taxon>
        <taxon>Clostridia</taxon>
        <taxon>Eubacteriales</taxon>
        <taxon>Oscillospiraceae</taxon>
        <taxon>Anaerotruncus</taxon>
    </lineage>
</organism>
<dbReference type="Gene3D" id="3.30.1490.20">
    <property type="entry name" value="ATP-grasp fold, A domain"/>
    <property type="match status" value="1"/>
</dbReference>
<proteinExistence type="predicted"/>
<dbReference type="Pfam" id="PF14397">
    <property type="entry name" value="ATPgrasp_ST"/>
    <property type="match status" value="1"/>
</dbReference>
<feature type="domain" description="Alpha-L-glutamate ligase-related protein ATP-grasp" evidence="1">
    <location>
        <begin position="155"/>
        <end position="312"/>
    </location>
</feature>
<dbReference type="Proteomes" id="UP000276301">
    <property type="component" value="Unassembled WGS sequence"/>
</dbReference>
<dbReference type="InterPro" id="IPR039523">
    <property type="entry name" value="RimK-rel_E_lig_ATP-grasp"/>
</dbReference>
<protein>
    <recommendedName>
        <fullName evidence="1">Alpha-L-glutamate ligase-related protein ATP-grasp domain-containing protein</fullName>
    </recommendedName>
</protein>
<evidence type="ECO:0000259" key="1">
    <source>
        <dbReference type="Pfam" id="PF14397"/>
    </source>
</evidence>
<accession>A0A498CRD9</accession>
<dbReference type="AlphaFoldDB" id="A0A498CRD9"/>
<dbReference type="InterPro" id="IPR013815">
    <property type="entry name" value="ATP_grasp_subdomain_1"/>
</dbReference>
<dbReference type="RefSeq" id="WP_121585858.1">
    <property type="nucleotide sequence ID" value="NZ_RCHT01000001.1"/>
</dbReference>
<evidence type="ECO:0000313" key="2">
    <source>
        <dbReference type="EMBL" id="RLL14746.1"/>
    </source>
</evidence>
<name>A0A498CRD9_9FIRM</name>
<comment type="caution">
    <text evidence="2">The sequence shown here is derived from an EMBL/GenBank/DDBJ whole genome shotgun (WGS) entry which is preliminary data.</text>
</comment>
<evidence type="ECO:0000313" key="3">
    <source>
        <dbReference type="Proteomes" id="UP000276301"/>
    </source>
</evidence>
<sequence length="334" mass="37912">MPNLKYVAKRIAGMNFGAMLDTARTVKERTGRGVLPTLVDMAACGFKYQAGYMDYLVFEFYHLTADQRKTYITRGKNNEYVRLLNPREHWHLLEDKVEFLKRFDGFHGRDWIDLREVDRAGFEQFCEAHPRIVAKPLDGTCGRGIEFIETGTRIVGLYDMLREGKQYLVEEFIVQHPDISRIYPLSVNTLRLVTISRGGKVRLVFSSMRIGNGKRVDNLNSGGMAVLVDEETGKICTPGADKDGKAYFQHPMTGVDLIGCEIPMYREAVDLVKKAALHIPELGYIGWDVAITEERPVMIEANHFPGHDIYQFQVHLGPDRLGLVPRFDAAIGEL</sequence>
<dbReference type="GO" id="GO:0005524">
    <property type="term" value="F:ATP binding"/>
    <property type="evidence" value="ECO:0007669"/>
    <property type="project" value="InterPro"/>
</dbReference>
<keyword evidence="3" id="KW-1185">Reference proteome</keyword>
<dbReference type="EMBL" id="RCHT01000001">
    <property type="protein sequence ID" value="RLL14746.1"/>
    <property type="molecule type" value="Genomic_DNA"/>
</dbReference>
<reference evidence="2 3" key="1">
    <citation type="submission" date="2018-10" db="EMBL/GenBank/DDBJ databases">
        <title>Anaerotruncus faecis sp. nov., isolated from human feces.</title>
        <authorList>
            <person name="Wang Y.-J."/>
        </authorList>
    </citation>
    <scope>NUCLEOTIDE SEQUENCE [LARGE SCALE GENOMIC DNA]</scope>
    <source>
        <strain evidence="2 3">22A2-44</strain>
    </source>
</reference>